<keyword evidence="5 9" id="KW-0297">G-protein coupled receptor</keyword>
<evidence type="ECO:0000313" key="14">
    <source>
        <dbReference type="EnsemblMetazoa" id="G12983.1:cds"/>
    </source>
</evidence>
<reference evidence="14" key="2">
    <citation type="submission" date="2022-08" db="UniProtKB">
        <authorList>
            <consortium name="EnsemblMetazoa"/>
        </authorList>
    </citation>
    <scope>IDENTIFICATION</scope>
    <source>
        <strain evidence="14">05x7-T-G4-1.051#20</strain>
    </source>
</reference>
<dbReference type="EMBL" id="JH818099">
    <property type="protein sequence ID" value="EKC20215.1"/>
    <property type="molecule type" value="Genomic_DNA"/>
</dbReference>
<dbReference type="GO" id="GO:0004983">
    <property type="term" value="F:neuropeptide Y receptor activity"/>
    <property type="evidence" value="ECO:0007669"/>
    <property type="project" value="InterPro"/>
</dbReference>
<keyword evidence="3 9" id="KW-0812">Transmembrane</keyword>
<dbReference type="PANTHER" id="PTHR45695">
    <property type="entry name" value="LEUCOKININ RECEPTOR-RELATED"/>
    <property type="match status" value="1"/>
</dbReference>
<dbReference type="PRINTS" id="PR00237">
    <property type="entry name" value="GPCRRHODOPSN"/>
</dbReference>
<dbReference type="OrthoDB" id="2101615at2759"/>
<protein>
    <submittedName>
        <fullName evidence="14">G_PROTEIN_RECEP_F1_2 domain-containing protein</fullName>
    </submittedName>
    <submittedName>
        <fullName evidence="13">Neuropeptide FF receptor 2</fullName>
    </submittedName>
</protein>
<keyword evidence="15" id="KW-1185">Reference proteome</keyword>
<keyword evidence="6 11" id="KW-0472">Membrane</keyword>
<dbReference type="GO" id="GO:0005886">
    <property type="term" value="C:plasma membrane"/>
    <property type="evidence" value="ECO:0007669"/>
    <property type="project" value="TreeGrafter"/>
</dbReference>
<organism evidence="13">
    <name type="scientific">Magallana gigas</name>
    <name type="common">Pacific oyster</name>
    <name type="synonym">Crassostrea gigas</name>
    <dbReference type="NCBI Taxonomy" id="29159"/>
    <lineage>
        <taxon>Eukaryota</taxon>
        <taxon>Metazoa</taxon>
        <taxon>Spiralia</taxon>
        <taxon>Lophotrochozoa</taxon>
        <taxon>Mollusca</taxon>
        <taxon>Bivalvia</taxon>
        <taxon>Autobranchia</taxon>
        <taxon>Pteriomorphia</taxon>
        <taxon>Ostreida</taxon>
        <taxon>Ostreoidea</taxon>
        <taxon>Ostreidae</taxon>
        <taxon>Magallana</taxon>
    </lineage>
</organism>
<keyword evidence="8 9" id="KW-0807">Transducer</keyword>
<feature type="compositionally biased region" description="Polar residues" evidence="10">
    <location>
        <begin position="393"/>
        <end position="406"/>
    </location>
</feature>
<feature type="domain" description="G-protein coupled receptors family 1 profile" evidence="12">
    <location>
        <begin position="56"/>
        <end position="333"/>
    </location>
</feature>
<name>K1PVA2_MAGGI</name>
<evidence type="ECO:0000256" key="2">
    <source>
        <dbReference type="ARBA" id="ARBA00010663"/>
    </source>
</evidence>
<dbReference type="EnsemblMetazoa" id="G12983.3">
    <property type="protein sequence ID" value="G12983.3:cds"/>
    <property type="gene ID" value="G12983"/>
</dbReference>
<evidence type="ECO:0000256" key="4">
    <source>
        <dbReference type="ARBA" id="ARBA00022989"/>
    </source>
</evidence>
<dbReference type="InterPro" id="IPR017452">
    <property type="entry name" value="GPCR_Rhodpsn_7TM"/>
</dbReference>
<feature type="transmembrane region" description="Helical" evidence="11">
    <location>
        <begin position="216"/>
        <end position="237"/>
    </location>
</feature>
<feature type="transmembrane region" description="Helical" evidence="11">
    <location>
        <begin position="273"/>
        <end position="291"/>
    </location>
</feature>
<evidence type="ECO:0000256" key="1">
    <source>
        <dbReference type="ARBA" id="ARBA00004141"/>
    </source>
</evidence>
<dbReference type="InterPro" id="IPR000276">
    <property type="entry name" value="GPCR_Rhodpsn"/>
</dbReference>
<evidence type="ECO:0000256" key="11">
    <source>
        <dbReference type="SAM" id="Phobius"/>
    </source>
</evidence>
<comment type="subcellular location">
    <subcellularLocation>
        <location evidence="1">Membrane</location>
        <topology evidence="1">Multi-pass membrane protein</topology>
    </subcellularLocation>
</comment>
<evidence type="ECO:0000256" key="5">
    <source>
        <dbReference type="ARBA" id="ARBA00023040"/>
    </source>
</evidence>
<dbReference type="HOGENOM" id="CLU_552370_0_0_1"/>
<feature type="transmembrane region" description="Helical" evidence="11">
    <location>
        <begin position="37"/>
        <end position="65"/>
    </location>
</feature>
<dbReference type="Proteomes" id="UP000005408">
    <property type="component" value="Unassembled WGS sequence"/>
</dbReference>
<dbReference type="InterPro" id="IPR000611">
    <property type="entry name" value="NPY_rcpt"/>
</dbReference>
<dbReference type="Pfam" id="PF00001">
    <property type="entry name" value="7tm_1"/>
    <property type="match status" value="1"/>
</dbReference>
<feature type="transmembrane region" description="Helical" evidence="11">
    <location>
        <begin position="311"/>
        <end position="336"/>
    </location>
</feature>
<gene>
    <name evidence="13" type="ORF">CGI_10006524</name>
</gene>
<dbReference type="OMA" id="QICNDRF"/>
<proteinExistence type="inferred from homology"/>
<accession>K1PVA2</accession>
<dbReference type="KEGG" id="crg:105345137"/>
<feature type="transmembrane region" description="Helical" evidence="11">
    <location>
        <begin position="162"/>
        <end position="182"/>
    </location>
</feature>
<evidence type="ECO:0000259" key="12">
    <source>
        <dbReference type="PROSITE" id="PS50262"/>
    </source>
</evidence>
<evidence type="ECO:0000313" key="15">
    <source>
        <dbReference type="Proteomes" id="UP000005408"/>
    </source>
</evidence>
<dbReference type="SMART" id="SM01381">
    <property type="entry name" value="7TM_GPCR_Srsx"/>
    <property type="match status" value="1"/>
</dbReference>
<evidence type="ECO:0000256" key="6">
    <source>
        <dbReference type="ARBA" id="ARBA00023136"/>
    </source>
</evidence>
<keyword evidence="4 11" id="KW-1133">Transmembrane helix</keyword>
<evidence type="ECO:0000256" key="7">
    <source>
        <dbReference type="ARBA" id="ARBA00023170"/>
    </source>
</evidence>
<feature type="transmembrane region" description="Helical" evidence="11">
    <location>
        <begin position="117"/>
        <end position="142"/>
    </location>
</feature>
<keyword evidence="7 9" id="KW-0675">Receptor</keyword>
<dbReference type="AlphaFoldDB" id="K1PVA2"/>
<evidence type="ECO:0000256" key="10">
    <source>
        <dbReference type="SAM" id="MobiDB-lite"/>
    </source>
</evidence>
<dbReference type="CDD" id="cd14993">
    <property type="entry name" value="7tmA_CCKR-like"/>
    <property type="match status" value="1"/>
</dbReference>
<dbReference type="PRINTS" id="PR01012">
    <property type="entry name" value="NRPEPTIDEYR"/>
</dbReference>
<feature type="region of interest" description="Disordered" evidence="10">
    <location>
        <begin position="381"/>
        <end position="415"/>
    </location>
</feature>
<feature type="transmembrane region" description="Helical" evidence="11">
    <location>
        <begin position="77"/>
        <end position="97"/>
    </location>
</feature>
<dbReference type="PROSITE" id="PS00237">
    <property type="entry name" value="G_PROTEIN_RECEP_F1_1"/>
    <property type="match status" value="1"/>
</dbReference>
<sequence length="494" mass="56013">MNFSNLTNNLVENSSVLDEYGCPINNGYYKDFTQIPAVLATIIGIYIIVIVLAICGNMLVIWTVWKNNHMHTVTNYYIVNLAVSDFLVSAIVTPLKLLEFTAPCRWNIFRSDGLCSFMSYFQPLFVFVSVLTLVAISIERYYAIVHPLSAMKVNSKSRTKKIIAATWIIPAILATPYCFSRAEPFTISSELGTLTGELCSDRFDELDGHTGDFRRIFFVILFVVMYFIPLAIIVVTCTKIAICLTRPFVVGNSATYKQDPTSKRRHEVNKRKVARMVIVVAVAFIVAWSPLYIVSVVSVLQPENFLQKSNFIFSMLCAHLFGFINSCVNPFIYTVMSEKFRQSFKRTFQRIFCNFMYCRQTIFKYRSGSIIQRRSTNVTSATRSFNDEDEPLHNSSSDNSRGTTSTRIKDGSNSEFEETEKINKFNGTPKKESRVKFSRNTDCICISNGCMEDSKAEAVLLSHSGVYEIHNDASEVQDVLSSNTSPLQRLTLFN</sequence>
<evidence type="ECO:0000256" key="3">
    <source>
        <dbReference type="ARBA" id="ARBA00022692"/>
    </source>
</evidence>
<evidence type="ECO:0000256" key="9">
    <source>
        <dbReference type="RuleBase" id="RU000688"/>
    </source>
</evidence>
<comment type="similarity">
    <text evidence="2 9">Belongs to the G-protein coupled receptor 1 family.</text>
</comment>
<dbReference type="EnsemblMetazoa" id="G12983.2">
    <property type="protein sequence ID" value="G12983.2:cds"/>
    <property type="gene ID" value="G12983"/>
</dbReference>
<reference evidence="13" key="1">
    <citation type="journal article" date="2012" name="Nature">
        <title>The oyster genome reveals stress adaptation and complexity of shell formation.</title>
        <authorList>
            <person name="Zhang G."/>
            <person name="Fang X."/>
            <person name="Guo X."/>
            <person name="Li L."/>
            <person name="Luo R."/>
            <person name="Xu F."/>
            <person name="Yang P."/>
            <person name="Zhang L."/>
            <person name="Wang X."/>
            <person name="Qi H."/>
            <person name="Xiong Z."/>
            <person name="Que H."/>
            <person name="Xie Y."/>
            <person name="Holland P.W."/>
            <person name="Paps J."/>
            <person name="Zhu Y."/>
            <person name="Wu F."/>
            <person name="Chen Y."/>
            <person name="Wang J."/>
            <person name="Peng C."/>
            <person name="Meng J."/>
            <person name="Yang L."/>
            <person name="Liu J."/>
            <person name="Wen B."/>
            <person name="Zhang N."/>
            <person name="Huang Z."/>
            <person name="Zhu Q."/>
            <person name="Feng Y."/>
            <person name="Mount A."/>
            <person name="Hedgecock D."/>
            <person name="Xu Z."/>
            <person name="Liu Y."/>
            <person name="Domazet-Loso T."/>
            <person name="Du Y."/>
            <person name="Sun X."/>
            <person name="Zhang S."/>
            <person name="Liu B."/>
            <person name="Cheng P."/>
            <person name="Jiang X."/>
            <person name="Li J."/>
            <person name="Fan D."/>
            <person name="Wang W."/>
            <person name="Fu W."/>
            <person name="Wang T."/>
            <person name="Wang B."/>
            <person name="Zhang J."/>
            <person name="Peng Z."/>
            <person name="Li Y."/>
            <person name="Li N."/>
            <person name="Wang J."/>
            <person name="Chen M."/>
            <person name="He Y."/>
            <person name="Tan F."/>
            <person name="Song X."/>
            <person name="Zheng Q."/>
            <person name="Huang R."/>
            <person name="Yang H."/>
            <person name="Du X."/>
            <person name="Chen L."/>
            <person name="Yang M."/>
            <person name="Gaffney P.M."/>
            <person name="Wang S."/>
            <person name="Luo L."/>
            <person name="She Z."/>
            <person name="Ming Y."/>
            <person name="Huang W."/>
            <person name="Zhang S."/>
            <person name="Huang B."/>
            <person name="Zhang Y."/>
            <person name="Qu T."/>
            <person name="Ni P."/>
            <person name="Miao G."/>
            <person name="Wang J."/>
            <person name="Wang Q."/>
            <person name="Steinberg C.E."/>
            <person name="Wang H."/>
            <person name="Li N."/>
            <person name="Qian L."/>
            <person name="Zhang G."/>
            <person name="Li Y."/>
            <person name="Yang H."/>
            <person name="Liu X."/>
            <person name="Wang J."/>
            <person name="Yin Y."/>
            <person name="Wang J."/>
        </authorList>
    </citation>
    <scope>NUCLEOTIDE SEQUENCE [LARGE SCALE GENOMIC DNA]</scope>
    <source>
        <strain evidence="13">05x7-T-G4-1.051#20</strain>
    </source>
</reference>
<evidence type="ECO:0000256" key="8">
    <source>
        <dbReference type="ARBA" id="ARBA00023224"/>
    </source>
</evidence>
<dbReference type="Gene3D" id="1.20.1070.10">
    <property type="entry name" value="Rhodopsin 7-helix transmembrane proteins"/>
    <property type="match status" value="1"/>
</dbReference>
<dbReference type="PANTHER" id="PTHR45695:SF15">
    <property type="entry name" value="OPSIN RH2"/>
    <property type="match status" value="1"/>
</dbReference>
<dbReference type="EnsemblMetazoa" id="G12983.1">
    <property type="protein sequence ID" value="G12983.1:cds"/>
    <property type="gene ID" value="G12983"/>
</dbReference>
<evidence type="ECO:0000313" key="13">
    <source>
        <dbReference type="EMBL" id="EKC20215.1"/>
    </source>
</evidence>
<dbReference type="SUPFAM" id="SSF81321">
    <property type="entry name" value="Family A G protein-coupled receptor-like"/>
    <property type="match status" value="1"/>
</dbReference>
<dbReference type="PROSITE" id="PS50262">
    <property type="entry name" value="G_PROTEIN_RECEP_F1_2"/>
    <property type="match status" value="1"/>
</dbReference>